<gene>
    <name evidence="1" type="ORF">HUV05_24605</name>
</gene>
<dbReference type="Proteomes" id="UP000524321">
    <property type="component" value="Unassembled WGS sequence"/>
</dbReference>
<comment type="caution">
    <text evidence="1">The sequence shown here is derived from an EMBL/GenBank/DDBJ whole genome shotgun (WGS) entry which is preliminary data.</text>
</comment>
<reference evidence="1 2" key="1">
    <citation type="submission" date="2020-04" db="EMBL/GenBank/DDBJ databases">
        <authorList>
            <person name="Pieper L."/>
        </authorList>
    </citation>
    <scope>NUCLEOTIDE SEQUENCE [LARGE SCALE GENOMIC DNA]</scope>
    <source>
        <strain evidence="1 2">B33</strain>
    </source>
</reference>
<evidence type="ECO:0000313" key="2">
    <source>
        <dbReference type="Proteomes" id="UP000524321"/>
    </source>
</evidence>
<protein>
    <recommendedName>
        <fullName evidence="3">NUDIX hydrolase</fullName>
    </recommendedName>
</protein>
<feature type="non-terminal residue" evidence="1">
    <location>
        <position position="1"/>
    </location>
</feature>
<name>A0A7Y6UC63_PHOVU</name>
<reference evidence="1 2" key="2">
    <citation type="submission" date="2020-07" db="EMBL/GenBank/DDBJ databases">
        <title>Bacterial metabolism rescues the inhibition of intestinal drug absorption by food and drug additives.</title>
        <authorList>
            <person name="Zou L."/>
            <person name="Spanogiannopoulos P."/>
            <person name="Chien H.-C."/>
            <person name="Pieper L.M."/>
            <person name="Cai W."/>
            <person name="Khuri N."/>
            <person name="Pottel J."/>
            <person name="Vora B."/>
            <person name="Ni Z."/>
            <person name="Tsakalozou E."/>
            <person name="Zhang W."/>
            <person name="Shoichet B.K."/>
            <person name="Giacomini K.M."/>
            <person name="Turnbaugh P.J."/>
        </authorList>
    </citation>
    <scope>NUCLEOTIDE SEQUENCE [LARGE SCALE GENOMIC DNA]</scope>
    <source>
        <strain evidence="1 2">B33</strain>
    </source>
</reference>
<evidence type="ECO:0008006" key="3">
    <source>
        <dbReference type="Google" id="ProtNLM"/>
    </source>
</evidence>
<evidence type="ECO:0000313" key="1">
    <source>
        <dbReference type="EMBL" id="NVB76619.1"/>
    </source>
</evidence>
<accession>A0A7Y6UC63</accession>
<sequence length="99" mass="11617">GKVDIPMECYLRYGESLEAGATRLINNAFPHEKDIKPEFNIVYHFENEVTNRLIYLFIVDIKDDSILCTPRFKNSKLWSFKQIEENLGKGFFSSCFEDE</sequence>
<proteinExistence type="predicted"/>
<organism evidence="1 2">
    <name type="scientific">Phocaeicola vulgatus</name>
    <name type="common">Bacteroides vulgatus</name>
    <dbReference type="NCBI Taxonomy" id="821"/>
    <lineage>
        <taxon>Bacteria</taxon>
        <taxon>Pseudomonadati</taxon>
        <taxon>Bacteroidota</taxon>
        <taxon>Bacteroidia</taxon>
        <taxon>Bacteroidales</taxon>
        <taxon>Bacteroidaceae</taxon>
        <taxon>Phocaeicola</taxon>
    </lineage>
</organism>
<dbReference type="EMBL" id="JABWDJ010000673">
    <property type="protein sequence ID" value="NVB76619.1"/>
    <property type="molecule type" value="Genomic_DNA"/>
</dbReference>
<feature type="non-terminal residue" evidence="1">
    <location>
        <position position="99"/>
    </location>
</feature>
<dbReference type="AlphaFoldDB" id="A0A7Y6UC63"/>